<evidence type="ECO:0000313" key="15">
    <source>
        <dbReference type="Proteomes" id="UP000671852"/>
    </source>
</evidence>
<evidence type="ECO:0000256" key="9">
    <source>
        <dbReference type="ARBA" id="ARBA00022989"/>
    </source>
</evidence>
<keyword evidence="15" id="KW-1185">Reference proteome</keyword>
<evidence type="ECO:0000256" key="5">
    <source>
        <dbReference type="ARBA" id="ARBA00022617"/>
    </source>
</evidence>
<feature type="transmembrane region" description="Helical" evidence="12">
    <location>
        <begin position="12"/>
        <end position="31"/>
    </location>
</feature>
<protein>
    <submittedName>
        <fullName evidence="14">Cytochrome b/b6 domain-containing protein</fullName>
    </submittedName>
</protein>
<reference evidence="14" key="1">
    <citation type="submission" date="2019-11" db="EMBL/GenBank/DDBJ databases">
        <authorList>
            <person name="Kojima H."/>
        </authorList>
    </citation>
    <scope>NUCLEOTIDE SEQUENCE</scope>
    <source>
        <strain evidence="14">H1576</strain>
    </source>
</reference>
<dbReference type="KEGG" id="saqt:GJV85_06380"/>
<dbReference type="Gene3D" id="1.20.950.20">
    <property type="entry name" value="Transmembrane di-heme cytochromes, Chain C"/>
    <property type="match status" value="1"/>
</dbReference>
<evidence type="ECO:0000256" key="10">
    <source>
        <dbReference type="ARBA" id="ARBA00023004"/>
    </source>
</evidence>
<keyword evidence="11 12" id="KW-0472">Membrane</keyword>
<gene>
    <name evidence="14" type="ORF">GJV85_06380</name>
</gene>
<evidence type="ECO:0000256" key="7">
    <source>
        <dbReference type="ARBA" id="ARBA00022723"/>
    </source>
</evidence>
<dbReference type="SUPFAM" id="SSF81342">
    <property type="entry name" value="Transmembrane di-heme cytochromes"/>
    <property type="match status" value="1"/>
</dbReference>
<keyword evidence="10" id="KW-0408">Iron</keyword>
<evidence type="ECO:0000256" key="8">
    <source>
        <dbReference type="ARBA" id="ARBA00022982"/>
    </source>
</evidence>
<evidence type="ECO:0000313" key="14">
    <source>
        <dbReference type="EMBL" id="QSZ41749.1"/>
    </source>
</evidence>
<keyword evidence="5" id="KW-0349">Heme</keyword>
<evidence type="ECO:0000256" key="2">
    <source>
        <dbReference type="ARBA" id="ARBA00008622"/>
    </source>
</evidence>
<dbReference type="EMBL" id="CP046072">
    <property type="protein sequence ID" value="QSZ41749.1"/>
    <property type="molecule type" value="Genomic_DNA"/>
</dbReference>
<feature type="transmembrane region" description="Helical" evidence="12">
    <location>
        <begin position="112"/>
        <end position="134"/>
    </location>
</feature>
<dbReference type="InterPro" id="IPR051542">
    <property type="entry name" value="Hydrogenase_cytochrome"/>
</dbReference>
<evidence type="ECO:0000256" key="4">
    <source>
        <dbReference type="ARBA" id="ARBA00022475"/>
    </source>
</evidence>
<dbReference type="RefSeq" id="WP_207563031.1">
    <property type="nucleotide sequence ID" value="NZ_CP046072.1"/>
</dbReference>
<feature type="transmembrane region" description="Helical" evidence="12">
    <location>
        <begin position="71"/>
        <end position="91"/>
    </location>
</feature>
<dbReference type="InterPro" id="IPR011577">
    <property type="entry name" value="Cyt_b561_bac/Ni-Hgenase"/>
</dbReference>
<comment type="subcellular location">
    <subcellularLocation>
        <location evidence="1">Cell membrane</location>
        <topology evidence="1">Multi-pass membrane protein</topology>
    </subcellularLocation>
</comment>
<dbReference type="Proteomes" id="UP000671852">
    <property type="component" value="Chromosome"/>
</dbReference>
<keyword evidence="7" id="KW-0479">Metal-binding</keyword>
<evidence type="ECO:0000256" key="11">
    <source>
        <dbReference type="ARBA" id="ARBA00023136"/>
    </source>
</evidence>
<dbReference type="InterPro" id="IPR016174">
    <property type="entry name" value="Di-haem_cyt_TM"/>
</dbReference>
<accession>A0A975B026</accession>
<organism evidence="14 15">
    <name type="scientific">Sulfurimonas aquatica</name>
    <dbReference type="NCBI Taxonomy" id="2672570"/>
    <lineage>
        <taxon>Bacteria</taxon>
        <taxon>Pseudomonadati</taxon>
        <taxon>Campylobacterota</taxon>
        <taxon>Epsilonproteobacteria</taxon>
        <taxon>Campylobacterales</taxon>
        <taxon>Sulfurimonadaceae</taxon>
        <taxon>Sulfurimonas</taxon>
    </lineage>
</organism>
<keyword evidence="4" id="KW-1003">Cell membrane</keyword>
<evidence type="ECO:0000256" key="3">
    <source>
        <dbReference type="ARBA" id="ARBA00022448"/>
    </source>
</evidence>
<keyword evidence="8" id="KW-0249">Electron transport</keyword>
<dbReference type="GO" id="GO:0009055">
    <property type="term" value="F:electron transfer activity"/>
    <property type="evidence" value="ECO:0007669"/>
    <property type="project" value="InterPro"/>
</dbReference>
<dbReference type="AlphaFoldDB" id="A0A975B026"/>
<proteinExistence type="inferred from homology"/>
<dbReference type="GO" id="GO:0022904">
    <property type="term" value="P:respiratory electron transport chain"/>
    <property type="evidence" value="ECO:0007669"/>
    <property type="project" value="InterPro"/>
</dbReference>
<name>A0A975B026_9BACT</name>
<feature type="transmembrane region" description="Helical" evidence="12">
    <location>
        <begin position="154"/>
        <end position="174"/>
    </location>
</feature>
<reference evidence="14" key="2">
    <citation type="submission" date="2021-04" db="EMBL/GenBank/DDBJ databases">
        <title>Isolation and characterization of a novel species of the genus Sulfurimonas.</title>
        <authorList>
            <person name="Fukui M."/>
        </authorList>
    </citation>
    <scope>NUCLEOTIDE SEQUENCE</scope>
    <source>
        <strain evidence="14">H1576</strain>
    </source>
</reference>
<dbReference type="PANTHER" id="PTHR30485:SF0">
    <property type="entry name" value="NI_FE-HYDROGENASE 1 B-TYPE CYTOCHROME SUBUNIT-RELATED"/>
    <property type="match status" value="1"/>
</dbReference>
<evidence type="ECO:0000256" key="12">
    <source>
        <dbReference type="SAM" id="Phobius"/>
    </source>
</evidence>
<keyword evidence="6 12" id="KW-0812">Transmembrane</keyword>
<dbReference type="Pfam" id="PF01292">
    <property type="entry name" value="Ni_hydr_CYTB"/>
    <property type="match status" value="1"/>
</dbReference>
<evidence type="ECO:0000259" key="13">
    <source>
        <dbReference type="Pfam" id="PF01292"/>
    </source>
</evidence>
<keyword evidence="3" id="KW-0813">Transport</keyword>
<dbReference type="GO" id="GO:0005886">
    <property type="term" value="C:plasma membrane"/>
    <property type="evidence" value="ECO:0007669"/>
    <property type="project" value="UniProtKB-SubCell"/>
</dbReference>
<comment type="similarity">
    <text evidence="2">Belongs to the HupC/HyaC/HydC family.</text>
</comment>
<dbReference type="GO" id="GO:0020037">
    <property type="term" value="F:heme binding"/>
    <property type="evidence" value="ECO:0007669"/>
    <property type="project" value="TreeGrafter"/>
</dbReference>
<feature type="domain" description="Cytochrome b561 bacterial/Ni-hydrogenase" evidence="13">
    <location>
        <begin position="3"/>
        <end position="187"/>
    </location>
</feature>
<dbReference type="InterPro" id="IPR000516">
    <property type="entry name" value="Ni-dep_Hydgase_cyt-B"/>
</dbReference>
<keyword evidence="9 12" id="KW-1133">Transmembrane helix</keyword>
<dbReference type="PANTHER" id="PTHR30485">
    <property type="entry name" value="NI/FE-HYDROGENASE 1 B-TYPE CYTOCHROME SUBUNIT"/>
    <property type="match status" value="1"/>
</dbReference>
<dbReference type="GO" id="GO:0005506">
    <property type="term" value="F:iron ion binding"/>
    <property type="evidence" value="ECO:0007669"/>
    <property type="project" value="InterPro"/>
</dbReference>
<sequence>MKYTLKFRIWHWLNAIVVLGLVATVLLRWTFLSKSVNADILTKKLLSFDISITSEQSVLLAKALRVELWEWHIILGYAFLALVIFRVYLYFKDSSKKVAFKDLDMHHKVVHASYYVLYTSFFVMVATGFFIYFYKDLGVSKDLAHDIKEIHELVYYYIAIFIPLHLGGVFFADATQENGLVSSMIHGKDTQNNV</sequence>
<dbReference type="PRINTS" id="PR00161">
    <property type="entry name" value="NIHGNASECYTB"/>
</dbReference>
<evidence type="ECO:0000256" key="6">
    <source>
        <dbReference type="ARBA" id="ARBA00022692"/>
    </source>
</evidence>
<evidence type="ECO:0000256" key="1">
    <source>
        <dbReference type="ARBA" id="ARBA00004651"/>
    </source>
</evidence>